<dbReference type="Pfam" id="PF01979">
    <property type="entry name" value="Amidohydro_1"/>
    <property type="match status" value="1"/>
</dbReference>
<keyword evidence="3" id="KW-1185">Reference proteome</keyword>
<dbReference type="AlphaFoldDB" id="A0A4V6X611"/>
<comment type="caution">
    <text evidence="2">The sequence shown here is derived from an EMBL/GenBank/DDBJ whole genome shotgun (WGS) entry which is preliminary data.</text>
</comment>
<dbReference type="PANTHER" id="PTHR43135:SF4">
    <property type="entry name" value="AMIDOHYDROLASE-RELATED DOMAIN-CONTAINING PROTEIN"/>
    <property type="match status" value="1"/>
</dbReference>
<dbReference type="EMBL" id="SZPY01000003">
    <property type="protein sequence ID" value="TKI61533.1"/>
    <property type="molecule type" value="Genomic_DNA"/>
</dbReference>
<dbReference type="Gene3D" id="3.20.20.140">
    <property type="entry name" value="Metal-dependent hydrolases"/>
    <property type="match status" value="1"/>
</dbReference>
<dbReference type="OrthoDB" id="3451205at2"/>
<name>A0A4V6X611_9ACTN</name>
<organism evidence="2 3">
    <name type="scientific">Nocardioides jishulii</name>
    <dbReference type="NCBI Taxonomy" id="2575440"/>
    <lineage>
        <taxon>Bacteria</taxon>
        <taxon>Bacillati</taxon>
        <taxon>Actinomycetota</taxon>
        <taxon>Actinomycetes</taxon>
        <taxon>Propionibacteriales</taxon>
        <taxon>Nocardioidaceae</taxon>
        <taxon>Nocardioides</taxon>
    </lineage>
</organism>
<keyword evidence="2" id="KW-0378">Hydrolase</keyword>
<dbReference type="PANTHER" id="PTHR43135">
    <property type="entry name" value="ALPHA-D-RIBOSE 1-METHYLPHOSPHONATE 5-TRIPHOSPHATE DIPHOSPHATASE"/>
    <property type="match status" value="1"/>
</dbReference>
<dbReference type="InterPro" id="IPR011059">
    <property type="entry name" value="Metal-dep_hydrolase_composite"/>
</dbReference>
<dbReference type="RefSeq" id="WP_137066502.1">
    <property type="nucleotide sequence ID" value="NZ_CP040748.1"/>
</dbReference>
<accession>A0A4V6X611</accession>
<feature type="domain" description="Amidohydrolase-related" evidence="1">
    <location>
        <begin position="41"/>
        <end position="354"/>
    </location>
</feature>
<gene>
    <name evidence="2" type="ORF">FC770_12175</name>
</gene>
<sequence>MNAMRFSGPLLPDGEVVQLYVVDGRVTFEPQAGAETVASGWIVPGLVDAHCHLGMDDHGGVGRDETLAQAVIDRDAGALLIRDCGSASDTSWVHEHPELPRLLRAGRHIARSRRYLRHYAQEVEPDGLVAATTEQARRSDGWVKLVGDWVSREAGDLTPSFDASDFAAAIEAAHAEGAKVTAHCFGPDVLPGLLDAGIDCIEHGTGLSEDLIAQMVAQGTALVPTVMQLQKFPLHAAQGRQKFPAYADRMEDLYRRHRDTLMAAHEAGVAMYAGSDSGGVARHGNLPGEVLALHDLGFSRYDALAAASWRAREWLGFSGLVEGAEADFVVYDSDPLQDLQVLRRPACIVLRGRVVA</sequence>
<protein>
    <submittedName>
        <fullName evidence="2">Amidohydrolase</fullName>
    </submittedName>
</protein>
<dbReference type="SUPFAM" id="SSF51556">
    <property type="entry name" value="Metallo-dependent hydrolases"/>
    <property type="match status" value="1"/>
</dbReference>
<dbReference type="InterPro" id="IPR006680">
    <property type="entry name" value="Amidohydro-rel"/>
</dbReference>
<dbReference type="InterPro" id="IPR051781">
    <property type="entry name" value="Metallo-dep_Hydrolase"/>
</dbReference>
<dbReference type="GO" id="GO:0016810">
    <property type="term" value="F:hydrolase activity, acting on carbon-nitrogen (but not peptide) bonds"/>
    <property type="evidence" value="ECO:0007669"/>
    <property type="project" value="InterPro"/>
</dbReference>
<dbReference type="Gene3D" id="2.30.40.10">
    <property type="entry name" value="Urease, subunit C, domain 1"/>
    <property type="match status" value="1"/>
</dbReference>
<proteinExistence type="predicted"/>
<reference evidence="2 3" key="1">
    <citation type="submission" date="2019-04" db="EMBL/GenBank/DDBJ databases">
        <authorList>
            <person name="Dong K."/>
        </authorList>
    </citation>
    <scope>NUCLEOTIDE SEQUENCE [LARGE SCALE GENOMIC DNA]</scope>
    <source>
        <strain evidence="3">dk3543</strain>
    </source>
</reference>
<dbReference type="Proteomes" id="UP000307808">
    <property type="component" value="Unassembled WGS sequence"/>
</dbReference>
<evidence type="ECO:0000313" key="2">
    <source>
        <dbReference type="EMBL" id="TKI61533.1"/>
    </source>
</evidence>
<evidence type="ECO:0000259" key="1">
    <source>
        <dbReference type="Pfam" id="PF01979"/>
    </source>
</evidence>
<dbReference type="InterPro" id="IPR032466">
    <property type="entry name" value="Metal_Hydrolase"/>
</dbReference>
<evidence type="ECO:0000313" key="3">
    <source>
        <dbReference type="Proteomes" id="UP000307808"/>
    </source>
</evidence>